<reference evidence="1 2" key="1">
    <citation type="journal article" date="2022" name="Genome Biol. Evol.">
        <title>The Spruce Budworm Genome: Reconstructing the Evolutionary History of Antifreeze Proteins.</title>
        <authorList>
            <person name="Beliveau C."/>
            <person name="Gagne P."/>
            <person name="Picq S."/>
            <person name="Vernygora O."/>
            <person name="Keeling C.I."/>
            <person name="Pinkney K."/>
            <person name="Doucet D."/>
            <person name="Wen F."/>
            <person name="Johnston J.S."/>
            <person name="Maaroufi H."/>
            <person name="Boyle B."/>
            <person name="Laroche J."/>
            <person name="Dewar K."/>
            <person name="Juretic N."/>
            <person name="Blackburn G."/>
            <person name="Nisole A."/>
            <person name="Brunet B."/>
            <person name="Brandao M."/>
            <person name="Lumley L."/>
            <person name="Duan J."/>
            <person name="Quan G."/>
            <person name="Lucarotti C.J."/>
            <person name="Roe A.D."/>
            <person name="Sperling F.A.H."/>
            <person name="Levesque R.C."/>
            <person name="Cusson M."/>
        </authorList>
    </citation>
    <scope>NUCLEOTIDE SEQUENCE [LARGE SCALE GENOMIC DNA]</scope>
    <source>
        <strain evidence="1">Glfc:IPQL:Cfum</strain>
    </source>
</reference>
<evidence type="ECO:0000313" key="2">
    <source>
        <dbReference type="Proteomes" id="UP001064048"/>
    </source>
</evidence>
<sequence length="409" mass="46616">MYFRKAANFFENGILIPFSVKVKNLGVFMEQSLAWAPQVKEVSRKMFAAVGSLRRLRNFLPLATKIALAILVKLSRFLLVEEAIAEELTERQRERRETRDVFMPRTPPDREFSNTLRLTPELFEALYAEVVPSLPPKLNSRGIDPTIKILTALKFYGRGDYQGGVRRDDWVPMSQQTVSRCLGEVTQALNNAAIVRRHVRFPQNRQPCRLLRDGGKRPDGATLVPWTLGRTLVWDATCVDTLAASHIQSTALRAGAAAEQAQINKRRKYSALTNYHEFAALAFETMGPWSEDTKKFIKDLSTRLVLASGDPRAGTYLSQRLGITVQRGFLTMFSFTVKLVICDDNNYILNVDASYGGATHDSFIWHYSELRKHFEVYAAQMKEPPYWECKQKRQLLNDDVRIAILHLTV</sequence>
<accession>A0ACC0KLH3</accession>
<name>A0ACC0KLH3_CHOFU</name>
<dbReference type="Proteomes" id="UP001064048">
    <property type="component" value="Chromosome 20"/>
</dbReference>
<dbReference type="EMBL" id="CM046120">
    <property type="protein sequence ID" value="KAI8437374.1"/>
    <property type="molecule type" value="Genomic_DNA"/>
</dbReference>
<gene>
    <name evidence="1" type="ORF">MSG28_011712</name>
</gene>
<comment type="caution">
    <text evidence="1">The sequence shown here is derived from an EMBL/GenBank/DDBJ whole genome shotgun (WGS) entry which is preliminary data.</text>
</comment>
<organism evidence="1 2">
    <name type="scientific">Choristoneura fumiferana</name>
    <name type="common">Spruce budworm moth</name>
    <name type="synonym">Archips fumiferana</name>
    <dbReference type="NCBI Taxonomy" id="7141"/>
    <lineage>
        <taxon>Eukaryota</taxon>
        <taxon>Metazoa</taxon>
        <taxon>Ecdysozoa</taxon>
        <taxon>Arthropoda</taxon>
        <taxon>Hexapoda</taxon>
        <taxon>Insecta</taxon>
        <taxon>Pterygota</taxon>
        <taxon>Neoptera</taxon>
        <taxon>Endopterygota</taxon>
        <taxon>Lepidoptera</taxon>
        <taxon>Glossata</taxon>
        <taxon>Ditrysia</taxon>
        <taxon>Tortricoidea</taxon>
        <taxon>Tortricidae</taxon>
        <taxon>Tortricinae</taxon>
        <taxon>Choristoneura</taxon>
    </lineage>
</organism>
<keyword evidence="2" id="KW-1185">Reference proteome</keyword>
<protein>
    <submittedName>
        <fullName evidence="1">Uncharacterized protein</fullName>
    </submittedName>
</protein>
<evidence type="ECO:0000313" key="1">
    <source>
        <dbReference type="EMBL" id="KAI8437374.1"/>
    </source>
</evidence>
<proteinExistence type="predicted"/>